<keyword evidence="2" id="KW-1185">Reference proteome</keyword>
<accession>A0ACC1K4K8</accession>
<proteinExistence type="predicted"/>
<name>A0ACC1K4K8_9FUNG</name>
<gene>
    <name evidence="1" type="ORF">IWQ57_001366</name>
</gene>
<dbReference type="Proteomes" id="UP001140234">
    <property type="component" value="Unassembled WGS sequence"/>
</dbReference>
<dbReference type="EMBL" id="JANBUJ010000245">
    <property type="protein sequence ID" value="KAJ2773287.1"/>
    <property type="molecule type" value="Genomic_DNA"/>
</dbReference>
<reference evidence="1" key="1">
    <citation type="submission" date="2022-07" db="EMBL/GenBank/DDBJ databases">
        <title>Phylogenomic reconstructions and comparative analyses of Kickxellomycotina fungi.</title>
        <authorList>
            <person name="Reynolds N.K."/>
            <person name="Stajich J.E."/>
            <person name="Barry K."/>
            <person name="Grigoriev I.V."/>
            <person name="Crous P."/>
            <person name="Smith M.E."/>
        </authorList>
    </citation>
    <scope>NUCLEOTIDE SEQUENCE</scope>
    <source>
        <strain evidence="1">CBS 109366</strain>
    </source>
</reference>
<sequence length="87" mass="9146">MQPAFRALHCATLAAAVPSRVEELFVGRRSVPTTASTQQERQLFSFKSCRGAYLSASSAGNVSCSAAAIGPLEMWTPIFLPEAGDGA</sequence>
<organism evidence="1 2">
    <name type="scientific">Coemansia nantahalensis</name>
    <dbReference type="NCBI Taxonomy" id="2789366"/>
    <lineage>
        <taxon>Eukaryota</taxon>
        <taxon>Fungi</taxon>
        <taxon>Fungi incertae sedis</taxon>
        <taxon>Zoopagomycota</taxon>
        <taxon>Kickxellomycotina</taxon>
        <taxon>Kickxellomycetes</taxon>
        <taxon>Kickxellales</taxon>
        <taxon>Kickxellaceae</taxon>
        <taxon>Coemansia</taxon>
    </lineage>
</organism>
<feature type="non-terminal residue" evidence="1">
    <location>
        <position position="87"/>
    </location>
</feature>
<evidence type="ECO:0000313" key="1">
    <source>
        <dbReference type="EMBL" id="KAJ2773287.1"/>
    </source>
</evidence>
<protein>
    <submittedName>
        <fullName evidence="1">Uncharacterized protein</fullName>
    </submittedName>
</protein>
<evidence type="ECO:0000313" key="2">
    <source>
        <dbReference type="Proteomes" id="UP001140234"/>
    </source>
</evidence>
<comment type="caution">
    <text evidence="1">The sequence shown here is derived from an EMBL/GenBank/DDBJ whole genome shotgun (WGS) entry which is preliminary data.</text>
</comment>